<name>N0E1K4_9MICO</name>
<dbReference type="PANTHER" id="PTHR34580">
    <property type="match status" value="1"/>
</dbReference>
<dbReference type="PANTHER" id="PTHR34580:SF3">
    <property type="entry name" value="PROTEIN PAFB"/>
    <property type="match status" value="1"/>
</dbReference>
<feature type="region of interest" description="Disordered" evidence="1">
    <location>
        <begin position="49"/>
        <end position="70"/>
    </location>
</feature>
<evidence type="ECO:0000313" key="4">
    <source>
        <dbReference type="Proteomes" id="UP000013167"/>
    </source>
</evidence>
<dbReference type="EMBL" id="CAIZ01000094">
    <property type="protein sequence ID" value="CCH69620.1"/>
    <property type="molecule type" value="Genomic_DNA"/>
</dbReference>
<feature type="domain" description="WYL" evidence="2">
    <location>
        <begin position="1"/>
        <end position="34"/>
    </location>
</feature>
<dbReference type="HOGENOM" id="CLU_1479147_0_0_11"/>
<evidence type="ECO:0000256" key="1">
    <source>
        <dbReference type="SAM" id="MobiDB-lite"/>
    </source>
</evidence>
<keyword evidence="4" id="KW-1185">Reference proteome</keyword>
<reference evidence="3 4" key="1">
    <citation type="journal article" date="2013" name="ISME J.">
        <title>A metabolic model for members of the genus Tetrasphaera involved in enhanced biological phosphorus removal.</title>
        <authorList>
            <person name="Kristiansen R."/>
            <person name="Nguyen H.T.T."/>
            <person name="Saunders A.M."/>
            <person name="Nielsen J.L."/>
            <person name="Wimmer R."/>
            <person name="Le V.Q."/>
            <person name="McIlroy S.J."/>
            <person name="Petrovski S."/>
            <person name="Seviour R.J."/>
            <person name="Calteau A."/>
            <person name="Nielsen K.L."/>
            <person name="Nielsen P.H."/>
        </authorList>
    </citation>
    <scope>NUCLEOTIDE SEQUENCE [LARGE SCALE GENOMIC DNA]</scope>
    <source>
        <strain evidence="3 4">Lp2</strain>
    </source>
</reference>
<dbReference type="Proteomes" id="UP000013167">
    <property type="component" value="Unassembled WGS sequence"/>
</dbReference>
<gene>
    <name evidence="3" type="ORF">BN10_270010</name>
</gene>
<dbReference type="STRING" id="1193181.BN10_270010"/>
<evidence type="ECO:0000313" key="3">
    <source>
        <dbReference type="EMBL" id="CCH69620.1"/>
    </source>
</evidence>
<comment type="caution">
    <text evidence="3">The sequence shown here is derived from an EMBL/GenBank/DDBJ whole genome shotgun (WGS) entry which is preliminary data.</text>
</comment>
<sequence length="151" mass="17055">MEPHQLVTVGRRWYLAAYDLERQDWRSFRLDRLSAPMGTRARFRRRDIPGGDAASTVRQGLSQRDRGQQVVATVHAPAEDVERRIGRWAQVAAIDAQSCRVEMDAGQPQWPLFALGVVRAPFDIETAPAELHAMLDDWSERFAAAAASRSR</sequence>
<dbReference type="AlphaFoldDB" id="N0E1K4"/>
<accession>N0E1K4</accession>
<proteinExistence type="predicted"/>
<dbReference type="PROSITE" id="PS52050">
    <property type="entry name" value="WYL"/>
    <property type="match status" value="1"/>
</dbReference>
<protein>
    <submittedName>
        <fullName evidence="3">Putative transcriptional regulator</fullName>
    </submittedName>
</protein>
<dbReference type="InterPro" id="IPR026881">
    <property type="entry name" value="WYL_dom"/>
</dbReference>
<dbReference type="InterPro" id="IPR051534">
    <property type="entry name" value="CBASS_pafABC_assoc_protein"/>
</dbReference>
<dbReference type="eggNOG" id="COG2378">
    <property type="taxonomic scope" value="Bacteria"/>
</dbReference>
<evidence type="ECO:0000259" key="2">
    <source>
        <dbReference type="Pfam" id="PF13280"/>
    </source>
</evidence>
<dbReference type="Pfam" id="PF13280">
    <property type="entry name" value="WYL"/>
    <property type="match status" value="1"/>
</dbReference>
<organism evidence="3 4">
    <name type="scientific">Phycicoccus elongatus Lp2</name>
    <dbReference type="NCBI Taxonomy" id="1193181"/>
    <lineage>
        <taxon>Bacteria</taxon>
        <taxon>Bacillati</taxon>
        <taxon>Actinomycetota</taxon>
        <taxon>Actinomycetes</taxon>
        <taxon>Micrococcales</taxon>
        <taxon>Intrasporangiaceae</taxon>
        <taxon>Phycicoccus</taxon>
    </lineage>
</organism>